<dbReference type="NCBIfam" id="TIGR02428">
    <property type="entry name" value="pcaJ_scoB_fam"/>
    <property type="match status" value="1"/>
</dbReference>
<dbReference type="InterPro" id="IPR037171">
    <property type="entry name" value="NagB/RpiA_transferase-like"/>
</dbReference>
<dbReference type="EMBL" id="QDKL01000004">
    <property type="protein sequence ID" value="RZF20446.1"/>
    <property type="molecule type" value="Genomic_DNA"/>
</dbReference>
<accession>A0ABY0IF60</accession>
<name>A0ABY0IF60_9BACT</name>
<evidence type="ECO:0000256" key="2">
    <source>
        <dbReference type="ARBA" id="ARBA00022679"/>
    </source>
</evidence>
<protein>
    <submittedName>
        <fullName evidence="3">3-oxoacid CoA-transferase subunit B</fullName>
    </submittedName>
</protein>
<dbReference type="InterPro" id="IPR012791">
    <property type="entry name" value="3-oxoacid_CoA-transf_B"/>
</dbReference>
<evidence type="ECO:0000256" key="1">
    <source>
        <dbReference type="ARBA" id="ARBA00007047"/>
    </source>
</evidence>
<keyword evidence="4" id="KW-1185">Reference proteome</keyword>
<gene>
    <name evidence="3" type="ORF">DAY19_14900</name>
</gene>
<evidence type="ECO:0000313" key="4">
    <source>
        <dbReference type="Proteomes" id="UP000443582"/>
    </source>
</evidence>
<sequence length="210" mass="22906">MMWTKEEMAKQVIKLFDKNSTINLGIGLPTIIPDQLPKDHPFIIHSENGVLGVGDSPLKDNVSATLINAGKETITVEKGASFFDSSMSFGMIRGGHIDFCVLGGMEVDIEGSLANWKIPGKKITGMGGAMDLVNGAKNLIVMMKHYSKSGKPKLLPLCELPLTGKNVVHYVVTDYGSFKIEKKKFKALELASNVTIESLNKDFSSDIFIE</sequence>
<dbReference type="Gene3D" id="3.40.1080.10">
    <property type="entry name" value="Glutaconate Coenzyme A-transferase"/>
    <property type="match status" value="1"/>
</dbReference>
<dbReference type="Proteomes" id="UP000443582">
    <property type="component" value="Unassembled WGS sequence"/>
</dbReference>
<proteinExistence type="inferred from homology"/>
<dbReference type="SMART" id="SM00882">
    <property type="entry name" value="CoA_trans"/>
    <property type="match status" value="1"/>
</dbReference>
<dbReference type="PANTHER" id="PTHR13707">
    <property type="entry name" value="KETOACID-COENZYME A TRANSFERASE"/>
    <property type="match status" value="1"/>
</dbReference>
<dbReference type="InterPro" id="IPR004165">
    <property type="entry name" value="CoA_trans_fam_I"/>
</dbReference>
<keyword evidence="2" id="KW-0808">Transferase</keyword>
<comment type="caution">
    <text evidence="3">The sequence shown here is derived from an EMBL/GenBank/DDBJ whole genome shotgun (WGS) entry which is preliminary data.</text>
</comment>
<evidence type="ECO:0000313" key="3">
    <source>
        <dbReference type="EMBL" id="RZF20446.1"/>
    </source>
</evidence>
<reference evidence="4" key="1">
    <citation type="journal article" date="2019" name="Int. J. Syst. Evol. Microbiol.">
        <title>Halobacteriovorax valvorus sp. nov., a novel prokaryotic predator isolated from coastal seawater of China.</title>
        <authorList>
            <person name="Chen M.-X."/>
        </authorList>
    </citation>
    <scope>NUCLEOTIDE SEQUENCE [LARGE SCALE GENOMIC DNA]</scope>
    <source>
        <strain evidence="4">BL9</strain>
    </source>
</reference>
<dbReference type="PANTHER" id="PTHR13707:SF57">
    <property type="entry name" value="SUCCINYL-COA:3-KETOACID COENZYME A TRANSFERASE SUBUNIT B-RELATED"/>
    <property type="match status" value="1"/>
</dbReference>
<dbReference type="SUPFAM" id="SSF100950">
    <property type="entry name" value="NagB/RpiA/CoA transferase-like"/>
    <property type="match status" value="1"/>
</dbReference>
<dbReference type="Pfam" id="PF01144">
    <property type="entry name" value="CoA_trans"/>
    <property type="match status" value="1"/>
</dbReference>
<organism evidence="3 4">
    <name type="scientific">Halobacteriovorax vibrionivorans</name>
    <dbReference type="NCBI Taxonomy" id="2152716"/>
    <lineage>
        <taxon>Bacteria</taxon>
        <taxon>Pseudomonadati</taxon>
        <taxon>Bdellovibrionota</taxon>
        <taxon>Bacteriovoracia</taxon>
        <taxon>Bacteriovoracales</taxon>
        <taxon>Halobacteriovoraceae</taxon>
        <taxon>Halobacteriovorax</taxon>
    </lineage>
</organism>
<comment type="similarity">
    <text evidence="1">Belongs to the 3-oxoacid CoA-transferase subunit B family.</text>
</comment>